<evidence type="ECO:0000313" key="1">
    <source>
        <dbReference type="EMBL" id="WVX48123.1"/>
    </source>
</evidence>
<name>A0ABZ2BQB2_9RHOB</name>
<reference evidence="1 2" key="1">
    <citation type="submission" date="2015-07" db="EMBL/GenBank/DDBJ databases">
        <authorList>
            <person name="Voget S."/>
            <person name="Dogs M."/>
            <person name="Brinkhoff T.H."/>
            <person name="Daniel R."/>
        </authorList>
    </citation>
    <scope>NUCLEOTIDE SEQUENCE [LARGE SCALE GENOMIC DNA]</scope>
    <source>
        <strain evidence="1 2">B14</strain>
    </source>
</reference>
<reference evidence="2" key="2">
    <citation type="submission" date="2024-01" db="EMBL/GenBank/DDBJ databases">
        <title>Roseobacter fucihabitans sp. nov., isolated from the brown alga Fucus spiralis.</title>
        <authorList>
            <person name="Hahnke S."/>
            <person name="Berger M."/>
            <person name="Schlingloff A."/>
            <person name="Athale I."/>
            <person name="Neumann-Schaal M."/>
            <person name="Adenaya A."/>
            <person name="Poehlein A."/>
            <person name="Daniel R."/>
            <person name="Pertersen J."/>
            <person name="Brinkhoff T."/>
        </authorList>
    </citation>
    <scope>NUCLEOTIDE SEQUENCE [LARGE SCALE GENOMIC DNA]</scope>
    <source>
        <strain evidence="2">B14</strain>
    </source>
</reference>
<gene>
    <name evidence="1" type="ORF">ROLI_012010</name>
</gene>
<organism evidence="1 2">
    <name type="scientific">Roseobacter fucihabitans</name>
    <dbReference type="NCBI Taxonomy" id="1537242"/>
    <lineage>
        <taxon>Bacteria</taxon>
        <taxon>Pseudomonadati</taxon>
        <taxon>Pseudomonadota</taxon>
        <taxon>Alphaproteobacteria</taxon>
        <taxon>Rhodobacterales</taxon>
        <taxon>Roseobacteraceae</taxon>
        <taxon>Roseobacter</taxon>
    </lineage>
</organism>
<keyword evidence="2" id="KW-1185">Reference proteome</keyword>
<protein>
    <submittedName>
        <fullName evidence="1">Uncharacterized protein</fullName>
    </submittedName>
</protein>
<sequence>MRLAGAETLRSCQSPADQMCEREACGGMTSSAALAAVAKMVAQGVRRVRLCGVLAGLMWTQGQAIAVFCNDGRVKGGTYANHAAWLEDYRRTDNSTLAAIMRQEGCRLVLASRSLHTDLGSPNTRNRAEKVDQNRPIRLAQRVAEHYKTAHLMANIRAEPAGEGA</sequence>
<dbReference type="EMBL" id="CP143423">
    <property type="protein sequence ID" value="WVX48123.1"/>
    <property type="molecule type" value="Genomic_DNA"/>
</dbReference>
<proteinExistence type="predicted"/>
<accession>A0ABZ2BQB2</accession>
<evidence type="ECO:0000313" key="2">
    <source>
        <dbReference type="Proteomes" id="UP001318682"/>
    </source>
</evidence>
<dbReference type="Proteomes" id="UP001318682">
    <property type="component" value="Chromosome"/>
</dbReference>